<sequence>MDYMNNIDIINKLHDWLIIIGNKKITESESDIENESVIENENAIENESVIEYESIIEFESENRIRKQFLESDEISKTLPMITEKLNNIYTSKPYNITEI</sequence>
<proteinExistence type="predicted"/>
<evidence type="ECO:0000313" key="2">
    <source>
        <dbReference type="Proteomes" id="UP000789901"/>
    </source>
</evidence>
<evidence type="ECO:0000313" key="1">
    <source>
        <dbReference type="EMBL" id="CAG8808201.1"/>
    </source>
</evidence>
<dbReference type="EMBL" id="CAJVQB010026289">
    <property type="protein sequence ID" value="CAG8808201.1"/>
    <property type="molecule type" value="Genomic_DNA"/>
</dbReference>
<organism evidence="1 2">
    <name type="scientific">Gigaspora margarita</name>
    <dbReference type="NCBI Taxonomy" id="4874"/>
    <lineage>
        <taxon>Eukaryota</taxon>
        <taxon>Fungi</taxon>
        <taxon>Fungi incertae sedis</taxon>
        <taxon>Mucoromycota</taxon>
        <taxon>Glomeromycotina</taxon>
        <taxon>Glomeromycetes</taxon>
        <taxon>Diversisporales</taxon>
        <taxon>Gigasporaceae</taxon>
        <taxon>Gigaspora</taxon>
    </lineage>
</organism>
<dbReference type="Proteomes" id="UP000789901">
    <property type="component" value="Unassembled WGS sequence"/>
</dbReference>
<name>A0ABN7VZK0_GIGMA</name>
<keyword evidence="2" id="KW-1185">Reference proteome</keyword>
<feature type="non-terminal residue" evidence="1">
    <location>
        <position position="99"/>
    </location>
</feature>
<protein>
    <submittedName>
        <fullName evidence="1">1978_t:CDS:1</fullName>
    </submittedName>
</protein>
<accession>A0ABN7VZK0</accession>
<comment type="caution">
    <text evidence="1">The sequence shown here is derived from an EMBL/GenBank/DDBJ whole genome shotgun (WGS) entry which is preliminary data.</text>
</comment>
<gene>
    <name evidence="1" type="ORF">GMARGA_LOCUS24661</name>
</gene>
<reference evidence="1 2" key="1">
    <citation type="submission" date="2021-06" db="EMBL/GenBank/DDBJ databases">
        <authorList>
            <person name="Kallberg Y."/>
            <person name="Tangrot J."/>
            <person name="Rosling A."/>
        </authorList>
    </citation>
    <scope>NUCLEOTIDE SEQUENCE [LARGE SCALE GENOMIC DNA]</scope>
    <source>
        <strain evidence="1 2">120-4 pot B 10/14</strain>
    </source>
</reference>